<organism evidence="1">
    <name type="scientific">Human herpesvirus 2</name>
    <name type="common">HHV-2</name>
    <name type="synonym">Human herpes simplex virus 2</name>
    <dbReference type="NCBI Taxonomy" id="10310"/>
    <lineage>
        <taxon>Viruses</taxon>
        <taxon>Duplodnaviria</taxon>
        <taxon>Heunggongvirae</taxon>
        <taxon>Peploviricota</taxon>
        <taxon>Herviviricetes</taxon>
        <taxon>Herpesvirales</taxon>
        <taxon>Orthoherpesviridae</taxon>
        <taxon>Alphaherpesvirinae</taxon>
        <taxon>Simplexvirus</taxon>
        <taxon>Simplexvirus humanalpha2</taxon>
    </lineage>
</organism>
<protein>
    <submittedName>
        <fullName evidence="1">Uncharacterized protein</fullName>
    </submittedName>
</protein>
<name>A0A481TXZ1_HHV2</name>
<dbReference type="EMBL" id="MH790660">
    <property type="protein sequence ID" value="QBH85105.1"/>
    <property type="molecule type" value="Genomic_DNA"/>
</dbReference>
<accession>A0A481TXZ1</accession>
<sequence>MAMASSVESIDSTNSLMLVLTTDMKPCWSRRTM</sequence>
<proteinExistence type="predicted"/>
<reference evidence="1" key="1">
    <citation type="submission" date="2018-08" db="EMBL/GenBank/DDBJ databases">
        <title>HSV2 whole genome sequences from clinical isolates.</title>
        <authorList>
            <person name="Roychoudhury P."/>
            <person name="Greninger A.L."/>
            <person name="Jerome K.R."/>
            <person name="Johnston C."/>
            <person name="Wald A."/>
            <person name="Xie H."/>
        </authorList>
    </citation>
    <scope>NUCLEOTIDE SEQUENCE</scope>
    <source>
        <strain evidence="1">2008-483</strain>
    </source>
</reference>
<evidence type="ECO:0000313" key="1">
    <source>
        <dbReference type="EMBL" id="QBH85105.1"/>
    </source>
</evidence>
<organismHost>
    <name type="scientific">Homo sapiens</name>
    <name type="common">Human</name>
    <dbReference type="NCBI Taxonomy" id="9606"/>
</organismHost>